<organism evidence="1 2">
    <name type="scientific">Lecanicillium saksenae</name>
    <dbReference type="NCBI Taxonomy" id="468837"/>
    <lineage>
        <taxon>Eukaryota</taxon>
        <taxon>Fungi</taxon>
        <taxon>Dikarya</taxon>
        <taxon>Ascomycota</taxon>
        <taxon>Pezizomycotina</taxon>
        <taxon>Sordariomycetes</taxon>
        <taxon>Hypocreomycetidae</taxon>
        <taxon>Hypocreales</taxon>
        <taxon>Cordycipitaceae</taxon>
        <taxon>Lecanicillium</taxon>
    </lineage>
</organism>
<accession>A0ACC1QUH1</accession>
<reference evidence="1" key="1">
    <citation type="submission" date="2022-07" db="EMBL/GenBank/DDBJ databases">
        <title>Genome Sequence of Lecanicillium saksenae.</title>
        <authorList>
            <person name="Buettner E."/>
        </authorList>
    </citation>
    <scope>NUCLEOTIDE SEQUENCE</scope>
    <source>
        <strain evidence="1">VT-O1</strain>
    </source>
</reference>
<evidence type="ECO:0000313" key="2">
    <source>
        <dbReference type="Proteomes" id="UP001148737"/>
    </source>
</evidence>
<protein>
    <submittedName>
        <fullName evidence="1">Uncharacterized protein</fullName>
    </submittedName>
</protein>
<dbReference type="Proteomes" id="UP001148737">
    <property type="component" value="Unassembled WGS sequence"/>
</dbReference>
<comment type="caution">
    <text evidence="1">The sequence shown here is derived from an EMBL/GenBank/DDBJ whole genome shotgun (WGS) entry which is preliminary data.</text>
</comment>
<evidence type="ECO:0000313" key="1">
    <source>
        <dbReference type="EMBL" id="KAJ3493442.1"/>
    </source>
</evidence>
<sequence length="2058" mass="229213">MTDHSTQDATWEDDAVYLGRDDVSDFNPENILPLPDKKLADVRAWLQPTAYEHEDSEFHRHLASHLGGTGEWLLKTREYLGWHDGQENGLLWIRGIPGSGKSVYAATLIQHLRKEQVPVLFFFFRQIIDANHQPVSALHDWLAQILPFSPPLQMRLAEYIADHRTLESLSPIDLWENLRSALRQIPKAFVVVDALDEMDRGDEMQSFLEHLSEFARWRPANTKVLMTSRPVAYIESALRKSNAVNIRLQETLVDSDIATFIAHRLATSTINAQDQALIRTAVPGHANGLFLYAKLAMDAFLQPAADISKVLDTLPRDLNLMYNDLLTQHAQRSGLPENIQLIIMQFVTHATRPLRLREIASMINTTQYPPEKRNLDAMKQLVRVACGPLLEILPDETVSVIHHSFTEFLCGVTRDVADGGYPVLAPGKTHLALAEICLKYLDSEILENADLKMQSGKRENTIYAVLEKNTFARYAGKNWFIHARKAAMAGADQTGLNSFLDSIFNSEKLANTMIMSGRGSIYNRSGHPGDHTVQVTQVYAATVLGLNDYLNVVLSRPGMEINRGINPTESPLCYASSQGYADIVSTLLKAGADTGERDVQQFQGYAPLHHAVRNNHARVVKLLLEAGADLNRTTNFNDPSSIGHRDPSAFEMACRYGHIAVLEIFMPYVQSKELVCKALHWISQGDRADMLAPVLAHPMADVNWKLHNRTALFIATYDHNLPMVQELLQAGADAAILNDLETYCLPCAPGKGYNALHAWASCGFGLNGSFSSFYLNYKKSEFDSTSEIFKLLVGAGAAVNQVDRYDRTPLYYAQNAAMAELLVSEGADINVRDQDEKTPLEFSNATGVVQFLLKITKSTTSTFQMGDALLDCLEKGGWGLFKRNPLERAHLLLTHGADPTVVNSEGQTALHLLLQHGRNDEQVDDIRVSILKVLLKSELDINSRDNEGRSPLHLVNFDPGQERNDSQLLKLMLDAGADIEAKDGLGKTPLFLNLDSRHKFKDYGDEIIEACGRMLRHGARLDARDSCGRTLLHAVVNKCDAKTIDWLIEHGIDPHVDDDDGNNLFHELMKNPNNDAYDRRCSIEKLDRLISLNVDPRRANNAGRTPLHIASAGNTDEFTFKVSSGTENTNVFDWILAKHQEIDVADRDGITALHLASTFSEYKVKRLLELGADPLKPTGEGLNAFHLAARARQENILGMMTEALVSRIEEDQGSLYPPGETASHPRSPLFYACMSGRPESVKILLAGGFGKKMANYDNSPLQGATLFEEELRNWPKPTEYPIFDRYAHHSEQSAGSVTLQDTFRKAKSSDAAHAERINEILDMLVDHQLITEGHITKALEEATAKKAAYTLECLLRIQVQLGVERQHAGAEQMTALLQTRQNSRQSLEDKIASGDLFDVYDFQDAMNARFFELVIAKSSVESSLQPMRDPAGPNSTVFCYLVARGHASILRAIASPASIKTHDSGKWTTRDYGHDPYDLEPLLTTACRRATPNMEVVRLLVEEFGVDVNGRKVEPERGAYAVSGKRESPLHSLALDGHWWQVADAMPYLIARGADVDKRDQRGRTPLNRLLERLKEPWRSVNKRAIQVLLDHGADVTAANWQGTTCLELAMHNVEVFSQLLRYTTSIPPRCLTSAISECRLEIVEALLVAGADPNGRQTSEAEEFASNYGPACWGRRWTSSQLSLKTEAKFPLHLAMVEQQNDRLSCTKCVDMLLKFGADILAEYETSTILHQLLADQVKEPLQKLFEKGIKGVDPNRIDAHGSTLFHLACQYRVHGGAETATSRTKRPAVAESLLSLGADIYAKDKYGCNPLHYFSCMHYGLLDMDIFTFIIRSAPELINERNKEGKTSFHLAMEKLSDNTQVVDILLDAGADPSLPDKEGKTPVHILLEKGFGARESAKVEESPCRVIFHKLLAIPGVDINAVDEIGDTPVFKHLRSRSSYGTTTEECMESEAAILDLLDERGVDWTVRNNKGETLIHAVVQSGGSYRNSTDANSRFRKINYLMGKGVDLGAEDLDCKTALDMAADMRDMEMLALFGRQGQARATEMEEIPEFDDL</sequence>
<dbReference type="EMBL" id="JANAKD010000486">
    <property type="protein sequence ID" value="KAJ3493442.1"/>
    <property type="molecule type" value="Genomic_DNA"/>
</dbReference>
<name>A0ACC1QUH1_9HYPO</name>
<keyword evidence="2" id="KW-1185">Reference proteome</keyword>
<gene>
    <name evidence="1" type="ORF">NLG97_g4729</name>
</gene>
<proteinExistence type="predicted"/>